<dbReference type="EMBL" id="KL367488">
    <property type="protein sequence ID" value="KFD70418.1"/>
    <property type="molecule type" value="Genomic_DNA"/>
</dbReference>
<dbReference type="Proteomes" id="UP000030758">
    <property type="component" value="Unassembled WGS sequence"/>
</dbReference>
<sequence>MALLPNAIVLPFSAPAYRSDFDKKRPEWEKPKRAIEAEQQARNIGAEWQRRKHLCAASKEASESLPSVVSSQCLLLVMAKAALAFWDGDLLSSQKKKENPIKAKRHANRLWLMKFLTTVAASAVTTRPTEFIWFNKFPREKSAGRNNNGSTWPLSETVGPNWLRRSRLKDDVPNLAVVKRR</sequence>
<proteinExistence type="predicted"/>
<reference evidence="1" key="1">
    <citation type="journal article" date="2014" name="Nat. Genet.">
        <title>Genome and transcriptome of the porcine whipworm Trichuris suis.</title>
        <authorList>
            <person name="Jex A.R."/>
            <person name="Nejsum P."/>
            <person name="Schwarz E.M."/>
            <person name="Hu L."/>
            <person name="Young N.D."/>
            <person name="Hall R.S."/>
            <person name="Korhonen P.K."/>
            <person name="Liao S."/>
            <person name="Thamsborg S."/>
            <person name="Xia J."/>
            <person name="Xu P."/>
            <person name="Wang S."/>
            <person name="Scheerlinck J.P."/>
            <person name="Hofmann A."/>
            <person name="Sternberg P.W."/>
            <person name="Wang J."/>
            <person name="Gasser R.B."/>
        </authorList>
    </citation>
    <scope>NUCLEOTIDE SEQUENCE [LARGE SCALE GENOMIC DNA]</scope>
    <source>
        <strain evidence="1">DCEP-RM93F</strain>
    </source>
</reference>
<dbReference type="AlphaFoldDB" id="A0A085NLS2"/>
<evidence type="ECO:0000313" key="1">
    <source>
        <dbReference type="EMBL" id="KFD70418.1"/>
    </source>
</evidence>
<name>A0A085NLS2_9BILA</name>
<accession>A0A085NLS2</accession>
<gene>
    <name evidence="1" type="ORF">M514_08928</name>
</gene>
<dbReference type="OrthoDB" id="10602578at2759"/>
<protein>
    <submittedName>
        <fullName evidence="1">Uncharacterized protein</fullName>
    </submittedName>
</protein>
<organism evidence="1">
    <name type="scientific">Trichuris suis</name>
    <name type="common">pig whipworm</name>
    <dbReference type="NCBI Taxonomy" id="68888"/>
    <lineage>
        <taxon>Eukaryota</taxon>
        <taxon>Metazoa</taxon>
        <taxon>Ecdysozoa</taxon>
        <taxon>Nematoda</taxon>
        <taxon>Enoplea</taxon>
        <taxon>Dorylaimia</taxon>
        <taxon>Trichinellida</taxon>
        <taxon>Trichuridae</taxon>
        <taxon>Trichuris</taxon>
    </lineage>
</organism>